<evidence type="ECO:0000313" key="1">
    <source>
        <dbReference type="EMBL" id="VDD86007.1"/>
    </source>
</evidence>
<evidence type="ECO:0000313" key="3">
    <source>
        <dbReference type="WBParaSite" id="EVEC_0000144201-mRNA-1"/>
    </source>
</evidence>
<organism evidence="3">
    <name type="scientific">Enterobius vermicularis</name>
    <name type="common">Human pinworm</name>
    <dbReference type="NCBI Taxonomy" id="51028"/>
    <lineage>
        <taxon>Eukaryota</taxon>
        <taxon>Metazoa</taxon>
        <taxon>Ecdysozoa</taxon>
        <taxon>Nematoda</taxon>
        <taxon>Chromadorea</taxon>
        <taxon>Rhabditida</taxon>
        <taxon>Spirurina</taxon>
        <taxon>Oxyuridomorpha</taxon>
        <taxon>Oxyuroidea</taxon>
        <taxon>Oxyuridae</taxon>
        <taxon>Enterobius</taxon>
    </lineage>
</organism>
<dbReference type="Proteomes" id="UP000274131">
    <property type="component" value="Unassembled WGS sequence"/>
</dbReference>
<accession>A0A0N4UVH3</accession>
<keyword evidence="2" id="KW-1185">Reference proteome</keyword>
<sequence>MEDGFWNSQTSSEKQDALWDLFFEWDAQGDGPVLSVGHLEPFDSHPPLFMSWSSWFNRLSLLTISVT</sequence>
<evidence type="ECO:0000313" key="2">
    <source>
        <dbReference type="Proteomes" id="UP000274131"/>
    </source>
</evidence>
<name>A0A0N4UVH3_ENTVE</name>
<reference evidence="1 2" key="2">
    <citation type="submission" date="2018-10" db="EMBL/GenBank/DDBJ databases">
        <authorList>
            <consortium name="Pathogen Informatics"/>
        </authorList>
    </citation>
    <scope>NUCLEOTIDE SEQUENCE [LARGE SCALE GENOMIC DNA]</scope>
</reference>
<dbReference type="WBParaSite" id="EVEC_0000144201-mRNA-1">
    <property type="protein sequence ID" value="EVEC_0000144201-mRNA-1"/>
    <property type="gene ID" value="EVEC_0000144201"/>
</dbReference>
<gene>
    <name evidence="1" type="ORF">EVEC_LOCUS1150</name>
</gene>
<reference evidence="3" key="1">
    <citation type="submission" date="2017-02" db="UniProtKB">
        <authorList>
            <consortium name="WormBaseParasite"/>
        </authorList>
    </citation>
    <scope>IDENTIFICATION</scope>
</reference>
<dbReference type="EMBL" id="UXUI01007175">
    <property type="protein sequence ID" value="VDD86007.1"/>
    <property type="molecule type" value="Genomic_DNA"/>
</dbReference>
<proteinExistence type="predicted"/>
<dbReference type="AlphaFoldDB" id="A0A0N4UVH3"/>
<protein>
    <submittedName>
        <fullName evidence="3">Ovule protein</fullName>
    </submittedName>
</protein>